<dbReference type="SUPFAM" id="SSF56112">
    <property type="entry name" value="Protein kinase-like (PK-like)"/>
    <property type="match status" value="1"/>
</dbReference>
<evidence type="ECO:0000259" key="1">
    <source>
        <dbReference type="Pfam" id="PF01636"/>
    </source>
</evidence>
<protein>
    <submittedName>
        <fullName evidence="2">Aminoglycoside phosphotransferase</fullName>
    </submittedName>
</protein>
<organism evidence="2 3">
    <name type="scientific">Streptomyces marianii</name>
    <dbReference type="NCBI Taxonomy" id="1817406"/>
    <lineage>
        <taxon>Bacteria</taxon>
        <taxon>Bacillati</taxon>
        <taxon>Actinomycetota</taxon>
        <taxon>Actinomycetes</taxon>
        <taxon>Kitasatosporales</taxon>
        <taxon>Streptomycetaceae</taxon>
        <taxon>Streptomyces</taxon>
    </lineage>
</organism>
<reference evidence="2 3" key="1">
    <citation type="submission" date="2019-05" db="EMBL/GenBank/DDBJ databases">
        <title>Streptomyces marianii sp. nov., a novel marine actinomycete from southern coast of India.</title>
        <authorList>
            <person name="Iniyan A.M."/>
            <person name="Wink J."/>
            <person name="Ramprasad E."/>
            <person name="Ramana C.V."/>
            <person name="Bunk B."/>
            <person name="Sproer C."/>
            <person name="Joseph F.-J.R.S."/>
            <person name="Vincent S.G.P."/>
        </authorList>
    </citation>
    <scope>NUCLEOTIDE SEQUENCE [LARGE SCALE GENOMIC DNA]</scope>
    <source>
        <strain evidence="2 3">ICN19</strain>
    </source>
</reference>
<gene>
    <name evidence="2" type="ORF">FEF34_38705</name>
</gene>
<keyword evidence="3" id="KW-1185">Reference proteome</keyword>
<dbReference type="EMBL" id="VAWE01000002">
    <property type="protein sequence ID" value="TLQ39319.1"/>
    <property type="molecule type" value="Genomic_DNA"/>
</dbReference>
<dbReference type="Pfam" id="PF01636">
    <property type="entry name" value="APH"/>
    <property type="match status" value="1"/>
</dbReference>
<dbReference type="AlphaFoldDB" id="A0A5R9DS39"/>
<dbReference type="Gene3D" id="3.90.1200.10">
    <property type="match status" value="1"/>
</dbReference>
<keyword evidence="2" id="KW-0808">Transferase</keyword>
<evidence type="ECO:0000313" key="2">
    <source>
        <dbReference type="EMBL" id="TLQ39319.1"/>
    </source>
</evidence>
<dbReference type="OrthoDB" id="3281564at2"/>
<sequence>MSGAESDVMVVAGILPLFYRIIPTAVDEGPAGTATRNYVARDSEGGRWFVKAYPAGTDLDAERQALELGQFARLGRIPVPVVRHTLDGDLIAAAGGMAVSVAAFVENAQTAEGGLSGDRWAAVGETVGRLHQTLARHPAGPPRRVPAREVCDVKRARQRLDRLLTLFAKRPPTLGFSAWARETAAQRRDALPAVAAMVKELPPSLTVQAVHGDLASPNLLLRGQQVAALIDFRPPGHRSPAWELGRIVLDPRTVLAEPQWPAGLAEAVAAYQAANPALPAEELLAVPRIAAGYLACSVYPLAEAVDDPAAVTPELEAYGRNRHAAMVELCERLTEAEEVLHDLLH</sequence>
<name>A0A5R9DS39_9ACTN</name>
<accession>A0A5R9DS39</accession>
<comment type="caution">
    <text evidence="2">The sequence shown here is derived from an EMBL/GenBank/DDBJ whole genome shotgun (WGS) entry which is preliminary data.</text>
</comment>
<dbReference type="Proteomes" id="UP000305921">
    <property type="component" value="Unassembled WGS sequence"/>
</dbReference>
<dbReference type="RefSeq" id="WP_138058131.1">
    <property type="nucleotide sequence ID" value="NZ_VAWE01000002.1"/>
</dbReference>
<proteinExistence type="predicted"/>
<dbReference type="GO" id="GO:0016740">
    <property type="term" value="F:transferase activity"/>
    <property type="evidence" value="ECO:0007669"/>
    <property type="project" value="UniProtKB-KW"/>
</dbReference>
<dbReference type="InterPro" id="IPR011009">
    <property type="entry name" value="Kinase-like_dom_sf"/>
</dbReference>
<evidence type="ECO:0000313" key="3">
    <source>
        <dbReference type="Proteomes" id="UP000305921"/>
    </source>
</evidence>
<feature type="domain" description="Aminoglycoside phosphotransferase" evidence="1">
    <location>
        <begin position="31"/>
        <end position="276"/>
    </location>
</feature>
<dbReference type="InterPro" id="IPR002575">
    <property type="entry name" value="Aminoglycoside_PTrfase"/>
</dbReference>